<dbReference type="RefSeq" id="WP_133799383.1">
    <property type="nucleotide sequence ID" value="NZ_SNWQ01000003.1"/>
</dbReference>
<evidence type="ECO:0000313" key="3">
    <source>
        <dbReference type="Proteomes" id="UP000295388"/>
    </source>
</evidence>
<sequence>MSTTDFESVPNTRSVPRLRLGSCPDSWGVWFADDPLQTPWHRFLDELTEVGYRWLELGPYGYLPTDPGQLTEELEKRGLKVSGQAVGAPLQHAGQWTSILEEARRVAELVTAVGGRFMVVLPGAYRDEKTAEFGEPRELDADAWKTLVRQNDELGRIIGEEYGLTVAFHPHADTHVETQEQVERFLHDTDSRYVSLCLDTGHFAYRHGDNVGLIGKYAERLGFVHIKGVDPEVLEVVDAEDLSFGEAVKRGVMAEPPNAEPKIEPIAAALRGLDTDEVFVIVEQDLYPCDFDVPKPIAQRTYDYLRSVGIGGDE</sequence>
<dbReference type="InterPro" id="IPR013022">
    <property type="entry name" value="Xyl_isomerase-like_TIM-brl"/>
</dbReference>
<feature type="domain" description="Xylose isomerase-like TIM barrel" evidence="1">
    <location>
        <begin position="45"/>
        <end position="246"/>
    </location>
</feature>
<protein>
    <submittedName>
        <fullName evidence="2">Inosose dehydratase</fullName>
    </submittedName>
</protein>
<dbReference type="Gene3D" id="3.20.20.150">
    <property type="entry name" value="Divalent-metal-dependent TIM barrel enzymes"/>
    <property type="match status" value="1"/>
</dbReference>
<name>A0A4R6KM20_9ACTN</name>
<evidence type="ECO:0000259" key="1">
    <source>
        <dbReference type="Pfam" id="PF01261"/>
    </source>
</evidence>
<reference evidence="2 3" key="1">
    <citation type="submission" date="2019-03" db="EMBL/GenBank/DDBJ databases">
        <title>Genomic Encyclopedia of Type Strains, Phase III (KMG-III): the genomes of soil and plant-associated and newly described type strains.</title>
        <authorList>
            <person name="Whitman W."/>
        </authorList>
    </citation>
    <scope>NUCLEOTIDE SEQUENCE [LARGE SCALE GENOMIC DNA]</scope>
    <source>
        <strain evidence="2 3">VKM Ac-2527</strain>
    </source>
</reference>
<proteinExistence type="predicted"/>
<gene>
    <name evidence="2" type="ORF">EV643_103172</name>
</gene>
<dbReference type="InterPro" id="IPR050312">
    <property type="entry name" value="IolE/XylAMocC-like"/>
</dbReference>
<dbReference type="OrthoDB" id="104997at2"/>
<dbReference type="EMBL" id="SNWQ01000003">
    <property type="protein sequence ID" value="TDO51435.1"/>
    <property type="molecule type" value="Genomic_DNA"/>
</dbReference>
<dbReference type="Pfam" id="PF01261">
    <property type="entry name" value="AP_endonuc_2"/>
    <property type="match status" value="1"/>
</dbReference>
<keyword evidence="3" id="KW-1185">Reference proteome</keyword>
<accession>A0A4R6KM20</accession>
<evidence type="ECO:0000313" key="2">
    <source>
        <dbReference type="EMBL" id="TDO51435.1"/>
    </source>
</evidence>
<comment type="caution">
    <text evidence="2">The sequence shown here is derived from an EMBL/GenBank/DDBJ whole genome shotgun (WGS) entry which is preliminary data.</text>
</comment>
<dbReference type="SUPFAM" id="SSF51658">
    <property type="entry name" value="Xylose isomerase-like"/>
    <property type="match status" value="1"/>
</dbReference>
<dbReference type="AlphaFoldDB" id="A0A4R6KM20"/>
<dbReference type="InterPro" id="IPR036237">
    <property type="entry name" value="Xyl_isomerase-like_sf"/>
</dbReference>
<dbReference type="Proteomes" id="UP000295388">
    <property type="component" value="Unassembled WGS sequence"/>
</dbReference>
<organism evidence="2 3">
    <name type="scientific">Kribbella caucasensis</name>
    <dbReference type="NCBI Taxonomy" id="2512215"/>
    <lineage>
        <taxon>Bacteria</taxon>
        <taxon>Bacillati</taxon>
        <taxon>Actinomycetota</taxon>
        <taxon>Actinomycetes</taxon>
        <taxon>Propionibacteriales</taxon>
        <taxon>Kribbellaceae</taxon>
        <taxon>Kribbella</taxon>
    </lineage>
</organism>
<dbReference type="PANTHER" id="PTHR12110">
    <property type="entry name" value="HYDROXYPYRUVATE ISOMERASE"/>
    <property type="match status" value="1"/>
</dbReference>
<dbReference type="PANTHER" id="PTHR12110:SF41">
    <property type="entry name" value="INOSOSE DEHYDRATASE"/>
    <property type="match status" value="1"/>
</dbReference>